<dbReference type="Proteomes" id="UP000836387">
    <property type="component" value="Unassembled WGS sequence"/>
</dbReference>
<accession>A0ACA9UAP3</accession>
<reference evidence="1" key="1">
    <citation type="submission" date="2020-04" db="EMBL/GenBank/DDBJ databases">
        <authorList>
            <person name="Broberg M."/>
        </authorList>
    </citation>
    <scope>NUCLEOTIDE SEQUENCE</scope>
</reference>
<feature type="non-terminal residue" evidence="1">
    <location>
        <position position="1"/>
    </location>
</feature>
<sequence length="63" mass="6840">SPLGMAVKCSQIAGTGHVWFVPTVMRKRSVVTSRTVPREHAGIVNATTNNAYREIGLEESQSL</sequence>
<proteinExistence type="predicted"/>
<dbReference type="EMBL" id="CADEHS020000164">
    <property type="protein sequence ID" value="CAG9950330.1"/>
    <property type="molecule type" value="Genomic_DNA"/>
</dbReference>
<evidence type="ECO:0000313" key="1">
    <source>
        <dbReference type="EMBL" id="CAG9950330.1"/>
    </source>
</evidence>
<evidence type="ECO:0000313" key="2">
    <source>
        <dbReference type="Proteomes" id="UP000836387"/>
    </source>
</evidence>
<comment type="caution">
    <text evidence="1">The sequence shown here is derived from an EMBL/GenBank/DDBJ whole genome shotgun (WGS) entry which is preliminary data.</text>
</comment>
<keyword evidence="2" id="KW-1185">Reference proteome</keyword>
<name>A0ACA9UAP3_BIOOC</name>
<protein>
    <submittedName>
        <fullName evidence="1">Uncharacterized protein</fullName>
    </submittedName>
</protein>
<gene>
    <name evidence="1" type="ORF">CRV2_00018771</name>
</gene>
<reference evidence="1" key="2">
    <citation type="submission" date="2021-10" db="EMBL/GenBank/DDBJ databases">
        <authorList>
            <person name="Piombo E."/>
        </authorList>
    </citation>
    <scope>NUCLEOTIDE SEQUENCE</scope>
</reference>
<organism evidence="1 2">
    <name type="scientific">Clonostachys rosea f. rosea IK726</name>
    <dbReference type="NCBI Taxonomy" id="1349383"/>
    <lineage>
        <taxon>Eukaryota</taxon>
        <taxon>Fungi</taxon>
        <taxon>Dikarya</taxon>
        <taxon>Ascomycota</taxon>
        <taxon>Pezizomycotina</taxon>
        <taxon>Sordariomycetes</taxon>
        <taxon>Hypocreomycetidae</taxon>
        <taxon>Hypocreales</taxon>
        <taxon>Bionectriaceae</taxon>
        <taxon>Clonostachys</taxon>
    </lineage>
</organism>